<proteinExistence type="predicted"/>
<protein>
    <submittedName>
        <fullName evidence="2">Uncharacterized protein</fullName>
    </submittedName>
</protein>
<accession>A0A8J2BTX9</accession>
<reference evidence="2" key="1">
    <citation type="submission" date="2021-02" db="EMBL/GenBank/DDBJ databases">
        <authorList>
            <person name="Cremers G."/>
            <person name="Picone N."/>
        </authorList>
    </citation>
    <scope>NUCLEOTIDE SEQUENCE</scope>
    <source>
        <strain evidence="2">PQ17</strain>
    </source>
</reference>
<dbReference type="AlphaFoldDB" id="A0A8J2BTX9"/>
<evidence type="ECO:0000313" key="2">
    <source>
        <dbReference type="EMBL" id="CAF0700294.1"/>
    </source>
</evidence>
<dbReference type="EMBL" id="CAJNOB010000029">
    <property type="protein sequence ID" value="CAF0700294.1"/>
    <property type="molecule type" value="Genomic_DNA"/>
</dbReference>
<organism evidence="2 3">
    <name type="scientific">Candidatus Methylacidithermus pantelleriae</name>
    <dbReference type="NCBI Taxonomy" id="2744239"/>
    <lineage>
        <taxon>Bacteria</taxon>
        <taxon>Pseudomonadati</taxon>
        <taxon>Verrucomicrobiota</taxon>
        <taxon>Methylacidiphilae</taxon>
        <taxon>Methylacidiphilales</taxon>
        <taxon>Methylacidiphilaceae</taxon>
        <taxon>Candidatus Methylacidithermus</taxon>
    </lineage>
</organism>
<gene>
    <name evidence="2" type="ORF">MPNT_350002</name>
</gene>
<evidence type="ECO:0000256" key="1">
    <source>
        <dbReference type="SAM" id="MobiDB-lite"/>
    </source>
</evidence>
<keyword evidence="3" id="KW-1185">Reference proteome</keyword>
<dbReference type="Proteomes" id="UP000663859">
    <property type="component" value="Unassembled WGS sequence"/>
</dbReference>
<name>A0A8J2BTX9_9BACT</name>
<comment type="caution">
    <text evidence="2">The sequence shown here is derived from an EMBL/GenBank/DDBJ whole genome shotgun (WGS) entry which is preliminary data.</text>
</comment>
<feature type="region of interest" description="Disordered" evidence="1">
    <location>
        <begin position="33"/>
        <end position="61"/>
    </location>
</feature>
<evidence type="ECO:0000313" key="3">
    <source>
        <dbReference type="Proteomes" id="UP000663859"/>
    </source>
</evidence>
<sequence>MARKSKRSRGRVSRNIAKLVREYKRTGKIKTSRATYRPKSLRDAARQAAAIEYGRERSEES</sequence>